<feature type="compositionally biased region" description="Basic residues" evidence="1">
    <location>
        <begin position="48"/>
        <end position="59"/>
    </location>
</feature>
<comment type="caution">
    <text evidence="2">The sequence shown here is derived from an EMBL/GenBank/DDBJ whole genome shotgun (WGS) entry which is preliminary data.</text>
</comment>
<feature type="compositionally biased region" description="Low complexity" evidence="1">
    <location>
        <begin position="65"/>
        <end position="74"/>
    </location>
</feature>
<organism evidence="2 3">
    <name type="scientific">Cryptococcus tetragattii IND107</name>
    <dbReference type="NCBI Taxonomy" id="1296105"/>
    <lineage>
        <taxon>Eukaryota</taxon>
        <taxon>Fungi</taxon>
        <taxon>Dikarya</taxon>
        <taxon>Basidiomycota</taxon>
        <taxon>Agaricomycotina</taxon>
        <taxon>Tremellomycetes</taxon>
        <taxon>Tremellales</taxon>
        <taxon>Cryptococcaceae</taxon>
        <taxon>Cryptococcus</taxon>
        <taxon>Cryptococcus gattii species complex</taxon>
    </lineage>
</organism>
<evidence type="ECO:0000313" key="3">
    <source>
        <dbReference type="Proteomes" id="UP000054399"/>
    </source>
</evidence>
<gene>
    <name evidence="2" type="ORF">I308_104888</name>
</gene>
<dbReference type="EMBL" id="ATAM02000008">
    <property type="protein sequence ID" value="KAL0245752.1"/>
    <property type="molecule type" value="Genomic_DNA"/>
</dbReference>
<feature type="region of interest" description="Disordered" evidence="1">
    <location>
        <begin position="38"/>
        <end position="79"/>
    </location>
</feature>
<reference evidence="2 3" key="2">
    <citation type="submission" date="2024-01" db="EMBL/GenBank/DDBJ databases">
        <title>Comparative genomics of Cryptococcus and Kwoniella reveals pathogenesis evolution and contrasting modes of karyotype evolution via chromosome fusion or intercentromeric recombination.</title>
        <authorList>
            <person name="Coelho M.A."/>
            <person name="David-Palma M."/>
            <person name="Shea T."/>
            <person name="Bowers K."/>
            <person name="Mcginley-Smith S."/>
            <person name="Mohammad A.W."/>
            <person name="Gnirke A."/>
            <person name="Yurkov A.M."/>
            <person name="Nowrousian M."/>
            <person name="Sun S."/>
            <person name="Cuomo C.A."/>
            <person name="Heitman J."/>
        </authorList>
    </citation>
    <scope>NUCLEOTIDE SEQUENCE [LARGE SCALE GENOMIC DNA]</scope>
    <source>
        <strain evidence="2 3">IND107</strain>
    </source>
</reference>
<dbReference type="RefSeq" id="XP_066612836.1">
    <property type="nucleotide sequence ID" value="XM_066759349.1"/>
</dbReference>
<protein>
    <submittedName>
        <fullName evidence="2">Uncharacterized protein</fullName>
    </submittedName>
</protein>
<evidence type="ECO:0000256" key="1">
    <source>
        <dbReference type="SAM" id="MobiDB-lite"/>
    </source>
</evidence>
<evidence type="ECO:0000313" key="2">
    <source>
        <dbReference type="EMBL" id="KAL0245752.1"/>
    </source>
</evidence>
<name>A0ABR3BNV2_9TREE</name>
<dbReference type="Proteomes" id="UP000054399">
    <property type="component" value="Unassembled WGS sequence"/>
</dbReference>
<dbReference type="GeneID" id="91991744"/>
<reference evidence="3" key="1">
    <citation type="submission" date="2015-01" db="EMBL/GenBank/DDBJ databases">
        <title>The Genome Sequence of Cryptococcus gattii MMRL2647.</title>
        <authorList>
            <consortium name="The Broad Institute Genomics Platform"/>
            <person name="Cuomo C."/>
            <person name="Litvintseva A."/>
            <person name="Chen Y."/>
            <person name="Heitman J."/>
            <person name="Sun S."/>
            <person name="Springer D."/>
            <person name="Dromer F."/>
            <person name="Young S."/>
            <person name="Zeng Q."/>
            <person name="Gargeya S."/>
            <person name="Abouelleil A."/>
            <person name="Alvarado L."/>
            <person name="Chapman S.B."/>
            <person name="Gainer-Dewar J."/>
            <person name="Goldberg J."/>
            <person name="Griggs A."/>
            <person name="Gujja S."/>
            <person name="Hansen M."/>
            <person name="Howarth C."/>
            <person name="Imamovic A."/>
            <person name="Larimer J."/>
            <person name="Murphy C."/>
            <person name="Naylor J."/>
            <person name="Pearson M."/>
            <person name="Priest M."/>
            <person name="Roberts A."/>
            <person name="Saif S."/>
            <person name="Shea T."/>
            <person name="Sykes S."/>
            <person name="Wortman J."/>
            <person name="Nusbaum C."/>
            <person name="Birren B."/>
        </authorList>
    </citation>
    <scope>NUCLEOTIDE SEQUENCE [LARGE SCALE GENOMIC DNA]</scope>
    <source>
        <strain evidence="3">IND107</strain>
    </source>
</reference>
<proteinExistence type="predicted"/>
<keyword evidence="3" id="KW-1185">Reference proteome</keyword>
<sequence>MTRLRRLSDLALRCRSSSQVSLNDRAPATSSFGARINTQKRAPETRNVLRKKNSIRRKNVPNMYNAAGNPAGNGQNKIESRTRFVPSRGQVQGSDCTADFVQGDQHLRMMNAERSRLP</sequence>
<accession>A0ABR3BNV2</accession>